<sequence length="518" mass="58221">MSATECANQQEPNQNWGSNFPNSPSSSVFKCRSYKSSFDWRLLSECSLVYVRDTDGLKLLKGSRGSNLFSISVEDMMKSFPICLLSKASKNNSMVLASAFEHWKLGYQSMFLHEKDLVRGLPRMMRILENYNQRLILESLLVTHQTGRVTESTTNGPINDGGTIHAKFTFDELSEQMAPVTIQFRTATNMSSVSMLLNSEAFGKVHTSSPLDTSFLFEYIMCVAGGSSIPTVQSRRKTFQSAATEDCWFQAMQDEIHEFDRLDVWELVPPPDSAMIIALKWIYKVKLDEYGDVLKNKARLVAKDLVKRKAHIKALEEVNRVLSVFQGSINMVSWYRKDNAMALTAYAAQIMRLSGHSRSYLASDLFLGDKLVSMVIKEANQQRPYRLRGSMANAEQAPAMASPVRTDEQISAPTHRGFDSKAGSYTVSTDGAMVLISIKTHSGCSSITPVDQQRAFFLLNSDTPWELATIINLCLTGKTSGFERPRAPVLQILWGVVNQAHIDYAERMWEEFTQSIQH</sequence>
<organism evidence="2 3">
    <name type="scientific">Tanacetum coccineum</name>
    <dbReference type="NCBI Taxonomy" id="301880"/>
    <lineage>
        <taxon>Eukaryota</taxon>
        <taxon>Viridiplantae</taxon>
        <taxon>Streptophyta</taxon>
        <taxon>Embryophyta</taxon>
        <taxon>Tracheophyta</taxon>
        <taxon>Spermatophyta</taxon>
        <taxon>Magnoliopsida</taxon>
        <taxon>eudicotyledons</taxon>
        <taxon>Gunneridae</taxon>
        <taxon>Pentapetalae</taxon>
        <taxon>asterids</taxon>
        <taxon>campanulids</taxon>
        <taxon>Asterales</taxon>
        <taxon>Asteraceae</taxon>
        <taxon>Asteroideae</taxon>
        <taxon>Anthemideae</taxon>
        <taxon>Anthemidinae</taxon>
        <taxon>Tanacetum</taxon>
    </lineage>
</organism>
<reference evidence="2" key="1">
    <citation type="journal article" date="2022" name="Int. J. Mol. Sci.">
        <title>Draft Genome of Tanacetum Coccineum: Genomic Comparison of Closely Related Tanacetum-Family Plants.</title>
        <authorList>
            <person name="Yamashiro T."/>
            <person name="Shiraishi A."/>
            <person name="Nakayama K."/>
            <person name="Satake H."/>
        </authorList>
    </citation>
    <scope>NUCLEOTIDE SEQUENCE</scope>
</reference>
<reference evidence="2" key="2">
    <citation type="submission" date="2022-01" db="EMBL/GenBank/DDBJ databases">
        <authorList>
            <person name="Yamashiro T."/>
            <person name="Shiraishi A."/>
            <person name="Satake H."/>
            <person name="Nakayama K."/>
        </authorList>
    </citation>
    <scope>NUCLEOTIDE SEQUENCE</scope>
</reference>
<feature type="region of interest" description="Disordered" evidence="1">
    <location>
        <begin position="1"/>
        <end position="20"/>
    </location>
</feature>
<name>A0ABQ4WKM4_9ASTR</name>
<keyword evidence="3" id="KW-1185">Reference proteome</keyword>
<evidence type="ECO:0000256" key="1">
    <source>
        <dbReference type="SAM" id="MobiDB-lite"/>
    </source>
</evidence>
<evidence type="ECO:0000313" key="2">
    <source>
        <dbReference type="EMBL" id="GJS53435.1"/>
    </source>
</evidence>
<evidence type="ECO:0000313" key="3">
    <source>
        <dbReference type="Proteomes" id="UP001151760"/>
    </source>
</evidence>
<accession>A0ABQ4WKM4</accession>
<feature type="compositionally biased region" description="Polar residues" evidence="1">
    <location>
        <begin position="1"/>
        <end position="17"/>
    </location>
</feature>
<dbReference type="Proteomes" id="UP001151760">
    <property type="component" value="Unassembled WGS sequence"/>
</dbReference>
<proteinExistence type="predicted"/>
<comment type="caution">
    <text evidence="2">The sequence shown here is derived from an EMBL/GenBank/DDBJ whole genome shotgun (WGS) entry which is preliminary data.</text>
</comment>
<protein>
    <submittedName>
        <fullName evidence="2">Retrovirus-related pol polyprotein from transposon TNT 1-94</fullName>
    </submittedName>
</protein>
<dbReference type="EMBL" id="BQNB010008725">
    <property type="protein sequence ID" value="GJS53435.1"/>
    <property type="molecule type" value="Genomic_DNA"/>
</dbReference>
<gene>
    <name evidence="2" type="ORF">Tco_0626797</name>
</gene>